<name>A0A1F4ZAS2_9BACT</name>
<feature type="domain" description="Nudix hydrolase" evidence="2">
    <location>
        <begin position="78"/>
        <end position="214"/>
    </location>
</feature>
<evidence type="ECO:0000259" key="2">
    <source>
        <dbReference type="PROSITE" id="PS51462"/>
    </source>
</evidence>
<dbReference type="GO" id="GO:0016787">
    <property type="term" value="F:hydrolase activity"/>
    <property type="evidence" value="ECO:0007669"/>
    <property type="project" value="UniProtKB-KW"/>
</dbReference>
<dbReference type="SUPFAM" id="SSF46785">
    <property type="entry name" value="Winged helix' DNA-binding domain"/>
    <property type="match status" value="1"/>
</dbReference>
<reference evidence="3 4" key="1">
    <citation type="journal article" date="2016" name="Nat. Commun.">
        <title>Thousands of microbial genomes shed light on interconnected biogeochemical processes in an aquifer system.</title>
        <authorList>
            <person name="Anantharaman K."/>
            <person name="Brown C.T."/>
            <person name="Hug L.A."/>
            <person name="Sharon I."/>
            <person name="Castelle C.J."/>
            <person name="Probst A.J."/>
            <person name="Thomas B.C."/>
            <person name="Singh A."/>
            <person name="Wilkins M.J."/>
            <person name="Karaoz U."/>
            <person name="Brodie E.L."/>
            <person name="Williams K.H."/>
            <person name="Hubbard S.S."/>
            <person name="Banfield J.F."/>
        </authorList>
    </citation>
    <scope>NUCLEOTIDE SEQUENCE [LARGE SCALE GENOMIC DNA]</scope>
</reference>
<dbReference type="EMBL" id="MEXN01000007">
    <property type="protein sequence ID" value="OGD03338.1"/>
    <property type="molecule type" value="Genomic_DNA"/>
</dbReference>
<dbReference type="InterPro" id="IPR036390">
    <property type="entry name" value="WH_DNA-bd_sf"/>
</dbReference>
<dbReference type="InterPro" id="IPR000086">
    <property type="entry name" value="NUDIX_hydrolase_dom"/>
</dbReference>
<dbReference type="InterPro" id="IPR015797">
    <property type="entry name" value="NUDIX_hydrolase-like_dom_sf"/>
</dbReference>
<dbReference type="InterPro" id="IPR055771">
    <property type="entry name" value="DUF7347"/>
</dbReference>
<dbReference type="AlphaFoldDB" id="A0A1F4ZAS2"/>
<dbReference type="InterPro" id="IPR036388">
    <property type="entry name" value="WH-like_DNA-bd_sf"/>
</dbReference>
<organism evidence="3 4">
    <name type="scientific">Candidatus Amesbacteria bacterium RIFCSPLOWO2_01_FULL_48_25</name>
    <dbReference type="NCBI Taxonomy" id="1797259"/>
    <lineage>
        <taxon>Bacteria</taxon>
        <taxon>Candidatus Amesiibacteriota</taxon>
    </lineage>
</organism>
<dbReference type="Pfam" id="PF00293">
    <property type="entry name" value="NUDIX"/>
    <property type="match status" value="1"/>
</dbReference>
<dbReference type="Proteomes" id="UP000177080">
    <property type="component" value="Unassembled WGS sequence"/>
</dbReference>
<proteinExistence type="predicted"/>
<dbReference type="SUPFAM" id="SSF55811">
    <property type="entry name" value="Nudix"/>
    <property type="match status" value="1"/>
</dbReference>
<dbReference type="Pfam" id="PF24038">
    <property type="entry name" value="DUF7347"/>
    <property type="match status" value="1"/>
</dbReference>
<dbReference type="PROSITE" id="PS51462">
    <property type="entry name" value="NUDIX"/>
    <property type="match status" value="1"/>
</dbReference>
<protein>
    <recommendedName>
        <fullName evidence="2">Nudix hydrolase domain-containing protein</fullName>
    </recommendedName>
</protein>
<dbReference type="Gene3D" id="3.90.79.10">
    <property type="entry name" value="Nucleoside Triphosphate Pyrophosphohydrolase"/>
    <property type="match status" value="1"/>
</dbReference>
<evidence type="ECO:0000313" key="3">
    <source>
        <dbReference type="EMBL" id="OGD03338.1"/>
    </source>
</evidence>
<accession>A0A1F4ZAS2</accession>
<dbReference type="InterPro" id="IPR020084">
    <property type="entry name" value="NUDIX_hydrolase_CS"/>
</dbReference>
<sequence>MKQLHEIQLQILKRLLFANELRYAQVKPDQGMENNQFDFHLDQLIDGGYVAKKDKSYKLTNFGKEYANRMDTEEVVVAKQSKISAWICCTREGNKQKQFLIYTRLKQPFYGCQGFMSGKVRYGEKVVDAARRELKEETGLGGEPQIVSVKHFLVYDKTTNELVEDKIMVLCVVKNPKGDLKPHNEGLYQWVGEPDLRKHITNPFEPIDEFLKYLYEAKKFKGKVSFIEIEHWTSKF</sequence>
<keyword evidence="1" id="KW-0378">Hydrolase</keyword>
<dbReference type="Gene3D" id="1.10.10.10">
    <property type="entry name" value="Winged helix-like DNA-binding domain superfamily/Winged helix DNA-binding domain"/>
    <property type="match status" value="1"/>
</dbReference>
<evidence type="ECO:0000256" key="1">
    <source>
        <dbReference type="ARBA" id="ARBA00022801"/>
    </source>
</evidence>
<evidence type="ECO:0000313" key="4">
    <source>
        <dbReference type="Proteomes" id="UP000177080"/>
    </source>
</evidence>
<dbReference type="PROSITE" id="PS00893">
    <property type="entry name" value="NUDIX_BOX"/>
    <property type="match status" value="1"/>
</dbReference>
<gene>
    <name evidence="3" type="ORF">A2989_00720</name>
</gene>
<dbReference type="STRING" id="1797259.A2989_00720"/>
<comment type="caution">
    <text evidence="3">The sequence shown here is derived from an EMBL/GenBank/DDBJ whole genome shotgun (WGS) entry which is preliminary data.</text>
</comment>